<dbReference type="EMBL" id="LT629785">
    <property type="protein sequence ID" value="SDU21188.1"/>
    <property type="molecule type" value="Genomic_DNA"/>
</dbReference>
<evidence type="ECO:0000313" key="2">
    <source>
        <dbReference type="Proteomes" id="UP000243232"/>
    </source>
</evidence>
<gene>
    <name evidence="1" type="ORF">SAMN05216296_2425</name>
</gene>
<proteinExistence type="predicted"/>
<dbReference type="AlphaFoldDB" id="A0A1H2GPA7"/>
<dbReference type="STRING" id="364197.SAMN05216296_2425"/>
<organism evidence="1 2">
    <name type="scientific">Pseudomonas pohangensis</name>
    <dbReference type="NCBI Taxonomy" id="364197"/>
    <lineage>
        <taxon>Bacteria</taxon>
        <taxon>Pseudomonadati</taxon>
        <taxon>Pseudomonadota</taxon>
        <taxon>Gammaproteobacteria</taxon>
        <taxon>Pseudomonadales</taxon>
        <taxon>Pseudomonadaceae</taxon>
        <taxon>Pseudomonas</taxon>
    </lineage>
</organism>
<sequence length="52" mass="6250">MDIETLFLDYIEKNLDAIKDARDYETLKRRVYEAKVWAEEQYATIIQQPSKP</sequence>
<reference evidence="2" key="1">
    <citation type="submission" date="2016-10" db="EMBL/GenBank/DDBJ databases">
        <authorList>
            <person name="Varghese N."/>
            <person name="Submissions S."/>
        </authorList>
    </citation>
    <scope>NUCLEOTIDE SEQUENCE [LARGE SCALE GENOMIC DNA]</scope>
    <source>
        <strain evidence="2">DSM 17875</strain>
    </source>
</reference>
<keyword evidence="2" id="KW-1185">Reference proteome</keyword>
<dbReference type="RefSeq" id="WP_157718860.1">
    <property type="nucleotide sequence ID" value="NZ_LT629785.1"/>
</dbReference>
<dbReference type="Proteomes" id="UP000243232">
    <property type="component" value="Chromosome I"/>
</dbReference>
<name>A0A1H2GPA7_9PSED</name>
<protein>
    <submittedName>
        <fullName evidence="1">Uncharacterized protein</fullName>
    </submittedName>
</protein>
<accession>A0A1H2GPA7</accession>
<evidence type="ECO:0000313" key="1">
    <source>
        <dbReference type="EMBL" id="SDU21188.1"/>
    </source>
</evidence>